<proteinExistence type="predicted"/>
<name>W4RME8_9BACI</name>
<keyword evidence="2" id="KW-1185">Reference proteome</keyword>
<reference evidence="1 2" key="1">
    <citation type="submission" date="2013-12" db="EMBL/GenBank/DDBJ databases">
        <title>NBRP : Genome information of microbial organism related human and environment.</title>
        <authorList>
            <person name="Hattori M."/>
            <person name="Oshima K."/>
            <person name="Inaba H."/>
            <person name="Suda W."/>
            <person name="Sakamoto M."/>
            <person name="Iino T."/>
            <person name="Kitahara M."/>
            <person name="Oshida Y."/>
            <person name="Iida T."/>
            <person name="Kudo T."/>
            <person name="Itoh T."/>
            <person name="Ahmed I."/>
            <person name="Ohkuma M."/>
        </authorList>
    </citation>
    <scope>NUCLEOTIDE SEQUENCE [LARGE SCALE GENOMIC DNA]</scope>
    <source>
        <strain evidence="1 2">JCM 21738</strain>
    </source>
</reference>
<dbReference type="EMBL" id="BAUW01000012">
    <property type="protein sequence ID" value="GAE44769.1"/>
    <property type="molecule type" value="Genomic_DNA"/>
</dbReference>
<protein>
    <submittedName>
        <fullName evidence="1">Uncharacterized protein</fullName>
    </submittedName>
</protein>
<sequence length="103" mass="12688">MSNKKFSKAERERNREIVGSYHKKLTEDELQGLFNDFMRWKNGDMPYYDLTERIHEFHKVNQKIWSKFNYNGWDDFLLVLEAKKELDLLTEDEKIEFAHWLRD</sequence>
<dbReference type="eggNOG" id="ENOG50345VF">
    <property type="taxonomic scope" value="Bacteria"/>
</dbReference>
<gene>
    <name evidence="1" type="ORF">JCM21738_1508</name>
</gene>
<organism evidence="1 2">
    <name type="scientific">Mesobacillus boroniphilus JCM 21738</name>
    <dbReference type="NCBI Taxonomy" id="1294265"/>
    <lineage>
        <taxon>Bacteria</taxon>
        <taxon>Bacillati</taxon>
        <taxon>Bacillota</taxon>
        <taxon>Bacilli</taxon>
        <taxon>Bacillales</taxon>
        <taxon>Bacillaceae</taxon>
        <taxon>Mesobacillus</taxon>
    </lineage>
</organism>
<accession>W4RME8</accession>
<dbReference type="Proteomes" id="UP000018949">
    <property type="component" value="Unassembled WGS sequence"/>
</dbReference>
<comment type="caution">
    <text evidence="1">The sequence shown here is derived from an EMBL/GenBank/DDBJ whole genome shotgun (WGS) entry which is preliminary data.</text>
</comment>
<dbReference type="RefSeq" id="WP_023614560.1">
    <property type="nucleotide sequence ID" value="NZ_BAUW01000012.1"/>
</dbReference>
<evidence type="ECO:0000313" key="1">
    <source>
        <dbReference type="EMBL" id="GAE44769.1"/>
    </source>
</evidence>
<dbReference type="AlphaFoldDB" id="W4RME8"/>
<evidence type="ECO:0000313" key="2">
    <source>
        <dbReference type="Proteomes" id="UP000018949"/>
    </source>
</evidence>